<dbReference type="InterPro" id="IPR003107">
    <property type="entry name" value="HAT"/>
</dbReference>
<accession>A0A1J4MSF5</accession>
<dbReference type="RefSeq" id="XP_067069023.1">
    <property type="nucleotide sequence ID" value="XM_067212389.1"/>
</dbReference>
<evidence type="ECO:0000256" key="4">
    <source>
        <dbReference type="ARBA" id="ARBA00022737"/>
    </source>
</evidence>
<dbReference type="GO" id="GO:0032040">
    <property type="term" value="C:small-subunit processome"/>
    <property type="evidence" value="ECO:0007669"/>
    <property type="project" value="TreeGrafter"/>
</dbReference>
<sequence length="946" mass="110118">MADKVQKVLEDMVPELLDLGKREVFSGTEIRNIIERRRDFEYKLASKTPLLGDFLEYIEYEYELERIRFARTRKLGLKKRTIGDYSIIRIIHFIFRRALRRYPNDEKLWLQYIDFCLKSGSSRILQRNMINALRNLPTSATIWIIMADREFQSGNAKSARSILILGLRINKYSFLMWRGLAQLEANIIYKLYLNKYTKSELALSAQYSKKVTATSLEPILKHALTRIEPEGHKHAFLVHMYRILYNLYLIRRSGTNSDTCSKKTPEIHYLSNFETTLTTNIYDNVSSQPIFVVFFGIIKMINLSKESDKDFIQDPNEIITYIECMINESLNLLLKKETEGAGIFSMLLICRFLYQCGLNNMEEFDGWNSEEKNNFDKSRNVVDFGFSFSDLSDSLEYSTNMDYKNNSSTIFKGNFLKWLSFSSSKGIIDSYNIWPKSMLDLLTVEPFIWNCCILSKPGTDQSEFDGLKNSSKILEINNIKKESLFPQKLLLNFKLFIQNNVLSDENNVNRIYSKLSDIYKHVLSMKVQQNLSIARVMLIEALLYCKSTSPSNTLVSTNGFDGYESLCEPSEYILKWKYLVYKLMKDLDSVHITELIDLIKEIHTTIANHDIQAKDSRIIDLHSFLELIFLLFNGISSKLNRKSDIQLIEELSKLKYDFVCDALIKFPVIINPPHIPYFIFNMLIFWSIDDIQYSPNFIGEFVDTNQFIKSEINFITKDIPILSFIIEHKESGRISRLSHYRQRKIIYTGKVTRLANIIRLPTRIRQVILLSSYLSILACAMIEFSCNFRSILKHGPRALNDADIYETTLNIFSYWRSIIEELQNIKADITDILQYSYLKYILFTRVVEDIMNRRLISVSNTFPVSSTALLLQMKNSQIPLFKGGNYDSDIQILSRMPLDDIRIKMILDGNPHTKMDPYLSNIITILDPMPCIDKWTCFVCSLLAKA</sequence>
<comment type="similarity">
    <text evidence="2">Belongs to the UTP6 family.</text>
</comment>
<dbReference type="SUPFAM" id="SSF48452">
    <property type="entry name" value="TPR-like"/>
    <property type="match status" value="1"/>
</dbReference>
<evidence type="ECO:0000313" key="8">
    <source>
        <dbReference type="Proteomes" id="UP000186804"/>
    </source>
</evidence>
<comment type="subcellular location">
    <subcellularLocation>
        <location evidence="1">Nucleus</location>
        <location evidence="1">Nucleolus</location>
    </subcellularLocation>
</comment>
<keyword evidence="8" id="KW-1185">Reference proteome</keyword>
<reference evidence="7 8" key="1">
    <citation type="submission" date="2016-10" db="EMBL/GenBank/DDBJ databases">
        <title>Reductive evolution of mitochondrial metabolism and differential evolution of invasion-related proteins in Cryptosporidium.</title>
        <authorList>
            <person name="Liu S."/>
            <person name="Roellig D.M."/>
            <person name="Guo Y."/>
            <person name="Li N."/>
            <person name="Frace M.A."/>
            <person name="Tang K."/>
            <person name="Zhang L."/>
            <person name="Feng Y."/>
            <person name="Xiao L."/>
        </authorList>
    </citation>
    <scope>NUCLEOTIDE SEQUENCE [LARGE SCALE GENOMIC DNA]</scope>
    <source>
        <strain evidence="7">30847</strain>
    </source>
</reference>
<evidence type="ECO:0000259" key="6">
    <source>
        <dbReference type="Pfam" id="PF08640"/>
    </source>
</evidence>
<name>A0A1J4MSF5_9CRYT</name>
<keyword evidence="4" id="KW-0677">Repeat</keyword>
<dbReference type="OrthoDB" id="28112at2759"/>
<gene>
    <name evidence="7" type="ORF">cand_021590</name>
</gene>
<dbReference type="GO" id="GO:0030515">
    <property type="term" value="F:snoRNA binding"/>
    <property type="evidence" value="ECO:0007669"/>
    <property type="project" value="InterPro"/>
</dbReference>
<protein>
    <recommendedName>
        <fullName evidence="6">U3 small nucleolar RNA-associated protein 6 N-terminal domain-containing protein</fullName>
    </recommendedName>
</protein>
<organism evidence="7 8">
    <name type="scientific">Cryptosporidium andersoni</name>
    <dbReference type="NCBI Taxonomy" id="117008"/>
    <lineage>
        <taxon>Eukaryota</taxon>
        <taxon>Sar</taxon>
        <taxon>Alveolata</taxon>
        <taxon>Apicomplexa</taxon>
        <taxon>Conoidasida</taxon>
        <taxon>Coccidia</taxon>
        <taxon>Eucoccidiorida</taxon>
        <taxon>Eimeriorina</taxon>
        <taxon>Cryptosporidiidae</taxon>
        <taxon>Cryptosporidium</taxon>
    </lineage>
</organism>
<comment type="caution">
    <text evidence="7">The sequence shown here is derived from an EMBL/GenBank/DDBJ whole genome shotgun (WGS) entry which is preliminary data.</text>
</comment>
<dbReference type="GO" id="GO:0000462">
    <property type="term" value="P:maturation of SSU-rRNA from tricistronic rRNA transcript (SSU-rRNA, 5.8S rRNA, LSU-rRNA)"/>
    <property type="evidence" value="ECO:0007669"/>
    <property type="project" value="InterPro"/>
</dbReference>
<feature type="domain" description="U3 small nucleolar RNA-associated protein 6 N-terminal" evidence="6">
    <location>
        <begin position="9"/>
        <end position="89"/>
    </location>
</feature>
<dbReference type="SMART" id="SM00386">
    <property type="entry name" value="HAT"/>
    <property type="match status" value="2"/>
</dbReference>
<dbReference type="InterPro" id="IPR013949">
    <property type="entry name" value="Utp6"/>
</dbReference>
<dbReference type="Proteomes" id="UP000186804">
    <property type="component" value="Unassembled WGS sequence"/>
</dbReference>
<dbReference type="GeneID" id="92366343"/>
<dbReference type="Pfam" id="PF08640">
    <property type="entry name" value="U3_assoc_6"/>
    <property type="match status" value="1"/>
</dbReference>
<evidence type="ECO:0000256" key="1">
    <source>
        <dbReference type="ARBA" id="ARBA00004604"/>
    </source>
</evidence>
<dbReference type="Gene3D" id="1.25.40.10">
    <property type="entry name" value="Tetratricopeptide repeat domain"/>
    <property type="match status" value="1"/>
</dbReference>
<proteinExistence type="inferred from homology"/>
<dbReference type="GO" id="GO:0034388">
    <property type="term" value="C:Pwp2p-containing subcomplex of 90S preribosome"/>
    <property type="evidence" value="ECO:0007669"/>
    <property type="project" value="TreeGrafter"/>
</dbReference>
<evidence type="ECO:0000256" key="2">
    <source>
        <dbReference type="ARBA" id="ARBA00010734"/>
    </source>
</evidence>
<evidence type="ECO:0000313" key="7">
    <source>
        <dbReference type="EMBL" id="OII77177.1"/>
    </source>
</evidence>
<dbReference type="InterPro" id="IPR011990">
    <property type="entry name" value="TPR-like_helical_dom_sf"/>
</dbReference>
<evidence type="ECO:0000256" key="3">
    <source>
        <dbReference type="ARBA" id="ARBA00022552"/>
    </source>
</evidence>
<dbReference type="PANTHER" id="PTHR23271:SF1">
    <property type="entry name" value="U3 SMALL NUCLEOLAR RNA-ASSOCIATED PROTEIN 6 HOMOLOG"/>
    <property type="match status" value="1"/>
</dbReference>
<dbReference type="AlphaFoldDB" id="A0A1J4MSF5"/>
<dbReference type="PANTHER" id="PTHR23271">
    <property type="entry name" value="HEPATOCELLULAR CARCINOMA-ASSOCIATED ANTIGEN 66"/>
    <property type="match status" value="1"/>
</dbReference>
<evidence type="ECO:0000256" key="5">
    <source>
        <dbReference type="ARBA" id="ARBA00023242"/>
    </source>
</evidence>
<dbReference type="EMBL" id="LRBS01000045">
    <property type="protein sequence ID" value="OII77177.1"/>
    <property type="molecule type" value="Genomic_DNA"/>
</dbReference>
<keyword evidence="3" id="KW-0698">rRNA processing</keyword>
<keyword evidence="5" id="KW-0539">Nucleus</keyword>
<dbReference type="VEuPathDB" id="CryptoDB:cand_021590"/>
<dbReference type="InterPro" id="IPR055347">
    <property type="entry name" value="UTP6_N"/>
</dbReference>